<evidence type="ECO:0000256" key="1">
    <source>
        <dbReference type="SAM" id="MobiDB-lite"/>
    </source>
</evidence>
<evidence type="ECO:0000313" key="2">
    <source>
        <dbReference type="EMBL" id="VDN28747.1"/>
    </source>
</evidence>
<feature type="region of interest" description="Disordered" evidence="1">
    <location>
        <begin position="1"/>
        <end position="84"/>
    </location>
</feature>
<feature type="compositionally biased region" description="Acidic residues" evidence="1">
    <location>
        <begin position="1"/>
        <end position="13"/>
    </location>
</feature>
<reference evidence="2 3" key="2">
    <citation type="submission" date="2018-11" db="EMBL/GenBank/DDBJ databases">
        <authorList>
            <consortium name="Pathogen Informatics"/>
        </authorList>
    </citation>
    <scope>NUCLEOTIDE SEQUENCE [LARGE SCALE GENOMIC DNA]</scope>
</reference>
<evidence type="ECO:0000313" key="4">
    <source>
        <dbReference type="WBParaSite" id="GPUH_0001691301-mRNA-1"/>
    </source>
</evidence>
<dbReference type="Proteomes" id="UP000271098">
    <property type="component" value="Unassembled WGS sequence"/>
</dbReference>
<dbReference type="WBParaSite" id="GPUH_0001691301-mRNA-1">
    <property type="protein sequence ID" value="GPUH_0001691301-mRNA-1"/>
    <property type="gene ID" value="GPUH_0001691301"/>
</dbReference>
<proteinExistence type="predicted"/>
<gene>
    <name evidence="2" type="ORF">GPUH_LOCUS16890</name>
</gene>
<dbReference type="OrthoDB" id="1924577at2759"/>
<feature type="compositionally biased region" description="Basic and acidic residues" evidence="1">
    <location>
        <begin position="14"/>
        <end position="31"/>
    </location>
</feature>
<reference evidence="4" key="1">
    <citation type="submission" date="2016-06" db="UniProtKB">
        <authorList>
            <consortium name="WormBaseParasite"/>
        </authorList>
    </citation>
    <scope>IDENTIFICATION</scope>
</reference>
<feature type="compositionally biased region" description="Acidic residues" evidence="1">
    <location>
        <begin position="72"/>
        <end position="82"/>
    </location>
</feature>
<feature type="compositionally biased region" description="Acidic residues" evidence="1">
    <location>
        <begin position="49"/>
        <end position="62"/>
    </location>
</feature>
<dbReference type="EMBL" id="UYRT01084369">
    <property type="protein sequence ID" value="VDN28747.1"/>
    <property type="molecule type" value="Genomic_DNA"/>
</dbReference>
<keyword evidence="3" id="KW-1185">Reference proteome</keyword>
<evidence type="ECO:0000313" key="3">
    <source>
        <dbReference type="Proteomes" id="UP000271098"/>
    </source>
</evidence>
<sequence length="146" mass="16955">MESDEDASDVYDEIDQHHMTLDMSSDEERQHARQRKPRRPEEVLNVEGDSSEPDNNDDDDDASSSSGAFSDSDSDNDDDDDNIEKCKNLFDEVVAPEEDTVCDLSELPDISKMTEQEQLQYFLKVNPEFKQILEEYQQKVWFFSLF</sequence>
<protein>
    <submittedName>
        <fullName evidence="4">Intraflagellar transport protein 46 homolog</fullName>
    </submittedName>
</protein>
<accession>A0A183E7F0</accession>
<organism evidence="4">
    <name type="scientific">Gongylonema pulchrum</name>
    <dbReference type="NCBI Taxonomy" id="637853"/>
    <lineage>
        <taxon>Eukaryota</taxon>
        <taxon>Metazoa</taxon>
        <taxon>Ecdysozoa</taxon>
        <taxon>Nematoda</taxon>
        <taxon>Chromadorea</taxon>
        <taxon>Rhabditida</taxon>
        <taxon>Spirurina</taxon>
        <taxon>Spiruromorpha</taxon>
        <taxon>Spiruroidea</taxon>
        <taxon>Gongylonematidae</taxon>
        <taxon>Gongylonema</taxon>
    </lineage>
</organism>
<name>A0A183E7F0_9BILA</name>
<dbReference type="AlphaFoldDB" id="A0A183E7F0"/>